<evidence type="ECO:0000313" key="3">
    <source>
        <dbReference type="Proteomes" id="UP000317318"/>
    </source>
</evidence>
<proteinExistence type="predicted"/>
<sequence>MPFRLMVLGREDRDFECPECGCALLLRHDVEGLPSVSAPTEIPAVTQRVAIRDVGISTVAGALQVATYARETLFRITKTLSDPLVIAWGTAGCGAVILGWMVWQIEVNAPPEQTSSDRPPLLASHGHEEGTVTQPPIDVQSKLPKAVISSPEFPSPKEDLSSGPGLAVRDTETDPTPPRFGPSPTETDDFSIANDSSDFASTGSFPTVVYSGFDRARQAVVAPRPTDDTHQRQVDLAEQLALRVARFDTNGPKPFREIRLVISEMAGAPINFDETIDDPELLLEGTVNLMATDSSLKEILSRAASQMNMRIEFRGVEIVLYENDATGERLSPE</sequence>
<keyword evidence="3" id="KW-1185">Reference proteome</keyword>
<protein>
    <submittedName>
        <fullName evidence="2">Uncharacterized protein</fullName>
    </submittedName>
</protein>
<evidence type="ECO:0000256" key="1">
    <source>
        <dbReference type="SAM" id="MobiDB-lite"/>
    </source>
</evidence>
<evidence type="ECO:0000313" key="2">
    <source>
        <dbReference type="EMBL" id="QDT38273.1"/>
    </source>
</evidence>
<organism evidence="2 3">
    <name type="scientific">Stratiformator vulcanicus</name>
    <dbReference type="NCBI Taxonomy" id="2527980"/>
    <lineage>
        <taxon>Bacteria</taxon>
        <taxon>Pseudomonadati</taxon>
        <taxon>Planctomycetota</taxon>
        <taxon>Planctomycetia</taxon>
        <taxon>Planctomycetales</taxon>
        <taxon>Planctomycetaceae</taxon>
        <taxon>Stratiformator</taxon>
    </lineage>
</organism>
<accession>A0A517R342</accession>
<dbReference type="KEGG" id="svp:Pan189_26630"/>
<dbReference type="AlphaFoldDB" id="A0A517R342"/>
<feature type="region of interest" description="Disordered" evidence="1">
    <location>
        <begin position="110"/>
        <end position="198"/>
    </location>
</feature>
<name>A0A517R342_9PLAN</name>
<dbReference type="Proteomes" id="UP000317318">
    <property type="component" value="Chromosome"/>
</dbReference>
<reference evidence="2 3" key="1">
    <citation type="submission" date="2019-02" db="EMBL/GenBank/DDBJ databases">
        <title>Deep-cultivation of Planctomycetes and their phenomic and genomic characterization uncovers novel biology.</title>
        <authorList>
            <person name="Wiegand S."/>
            <person name="Jogler M."/>
            <person name="Boedeker C."/>
            <person name="Pinto D."/>
            <person name="Vollmers J."/>
            <person name="Rivas-Marin E."/>
            <person name="Kohn T."/>
            <person name="Peeters S.H."/>
            <person name="Heuer A."/>
            <person name="Rast P."/>
            <person name="Oberbeckmann S."/>
            <person name="Bunk B."/>
            <person name="Jeske O."/>
            <person name="Meyerdierks A."/>
            <person name="Storesund J.E."/>
            <person name="Kallscheuer N."/>
            <person name="Luecker S."/>
            <person name="Lage O.M."/>
            <person name="Pohl T."/>
            <person name="Merkel B.J."/>
            <person name="Hornburger P."/>
            <person name="Mueller R.-W."/>
            <person name="Bruemmer F."/>
            <person name="Labrenz M."/>
            <person name="Spormann A.M."/>
            <person name="Op den Camp H."/>
            <person name="Overmann J."/>
            <person name="Amann R."/>
            <person name="Jetten M.S.M."/>
            <person name="Mascher T."/>
            <person name="Medema M.H."/>
            <person name="Devos D.P."/>
            <person name="Kaster A.-K."/>
            <person name="Ovreas L."/>
            <person name="Rohde M."/>
            <person name="Galperin M.Y."/>
            <person name="Jogler C."/>
        </authorList>
    </citation>
    <scope>NUCLEOTIDE SEQUENCE [LARGE SCALE GENOMIC DNA]</scope>
    <source>
        <strain evidence="2 3">Pan189</strain>
    </source>
</reference>
<gene>
    <name evidence="2" type="ORF">Pan189_26630</name>
</gene>
<dbReference type="EMBL" id="CP036268">
    <property type="protein sequence ID" value="QDT38273.1"/>
    <property type="molecule type" value="Genomic_DNA"/>
</dbReference>